<dbReference type="Proteomes" id="UP000007322">
    <property type="component" value="Chromosome 1"/>
</dbReference>
<feature type="compositionally biased region" description="Basic and acidic residues" evidence="1">
    <location>
        <begin position="207"/>
        <end position="219"/>
    </location>
</feature>
<proteinExistence type="predicted"/>
<dbReference type="InterPro" id="IPR025554">
    <property type="entry name" value="DUF4140"/>
</dbReference>
<feature type="region of interest" description="Disordered" evidence="1">
    <location>
        <begin position="537"/>
        <end position="580"/>
    </location>
</feature>
<dbReference type="eggNOG" id="ENOG502QWQ0">
    <property type="taxonomic scope" value="Eukaryota"/>
</dbReference>
<dbReference type="Pfam" id="PF13598">
    <property type="entry name" value="DUF4139"/>
    <property type="match status" value="1"/>
</dbReference>
<evidence type="ECO:0000313" key="4">
    <source>
        <dbReference type="EMBL" id="AEO55557.1"/>
    </source>
</evidence>
<feature type="compositionally biased region" description="Basic residues" evidence="1">
    <location>
        <begin position="220"/>
        <end position="232"/>
    </location>
</feature>
<dbReference type="HOGENOM" id="CLU_010457_1_0_1"/>
<dbReference type="PANTHER" id="PTHR31005">
    <property type="entry name" value="DUF4139 DOMAIN-CONTAINING PROTEIN"/>
    <property type="match status" value="1"/>
</dbReference>
<evidence type="ECO:0000259" key="2">
    <source>
        <dbReference type="Pfam" id="PF13598"/>
    </source>
</evidence>
<dbReference type="GeneID" id="11505754"/>
<dbReference type="PANTHER" id="PTHR31005:SF8">
    <property type="entry name" value="DUF4139 DOMAIN-CONTAINING PROTEIN"/>
    <property type="match status" value="1"/>
</dbReference>
<protein>
    <recommendedName>
        <fullName evidence="6">DUF4139 domain-containing protein</fullName>
    </recommendedName>
</protein>
<accession>G2Q678</accession>
<evidence type="ECO:0000313" key="5">
    <source>
        <dbReference type="Proteomes" id="UP000007322"/>
    </source>
</evidence>
<dbReference type="VEuPathDB" id="FungiDB:MYCTH_97470"/>
<reference evidence="4 5" key="1">
    <citation type="journal article" date="2011" name="Nat. Biotechnol.">
        <title>Comparative genomic analysis of the thermophilic biomass-degrading fungi Myceliophthora thermophila and Thielavia terrestris.</title>
        <authorList>
            <person name="Berka R.M."/>
            <person name="Grigoriev I.V."/>
            <person name="Otillar R."/>
            <person name="Salamov A."/>
            <person name="Grimwood J."/>
            <person name="Reid I."/>
            <person name="Ishmael N."/>
            <person name="John T."/>
            <person name="Darmond C."/>
            <person name="Moisan M.-C."/>
            <person name="Henrissat B."/>
            <person name="Coutinho P.M."/>
            <person name="Lombard V."/>
            <person name="Natvig D.O."/>
            <person name="Lindquist E."/>
            <person name="Schmutz J."/>
            <person name="Lucas S."/>
            <person name="Harris P."/>
            <person name="Powlowski J."/>
            <person name="Bellemare A."/>
            <person name="Taylor D."/>
            <person name="Butler G."/>
            <person name="de Vries R.P."/>
            <person name="Allijn I.E."/>
            <person name="van den Brink J."/>
            <person name="Ushinsky S."/>
            <person name="Storms R."/>
            <person name="Powell A.J."/>
            <person name="Paulsen I.T."/>
            <person name="Elbourne L.D.H."/>
            <person name="Baker S.E."/>
            <person name="Magnuson J."/>
            <person name="LaBoissiere S."/>
            <person name="Clutterbuck A.J."/>
            <person name="Martinez D."/>
            <person name="Wogulis M."/>
            <person name="de Leon A.L."/>
            <person name="Rey M.W."/>
            <person name="Tsang A."/>
        </authorList>
    </citation>
    <scope>NUCLEOTIDE SEQUENCE [LARGE SCALE GENOMIC DNA]</scope>
    <source>
        <strain evidence="5">ATCC 42464 / BCRC 31852 / DSM 1799</strain>
    </source>
</reference>
<feature type="compositionally biased region" description="Acidic residues" evidence="1">
    <location>
        <begin position="554"/>
        <end position="565"/>
    </location>
</feature>
<feature type="domain" description="DUF4140" evidence="3">
    <location>
        <begin position="19"/>
        <end position="146"/>
    </location>
</feature>
<dbReference type="OrthoDB" id="10068793at2759"/>
<evidence type="ECO:0000256" key="1">
    <source>
        <dbReference type="SAM" id="MobiDB-lite"/>
    </source>
</evidence>
<dbReference type="OMA" id="CRINNTK"/>
<evidence type="ECO:0000259" key="3">
    <source>
        <dbReference type="Pfam" id="PF13600"/>
    </source>
</evidence>
<dbReference type="InterPro" id="IPR011935">
    <property type="entry name" value="CHP02231"/>
</dbReference>
<dbReference type="AlphaFoldDB" id="G2Q678"/>
<name>G2Q678_THET4</name>
<dbReference type="InParanoid" id="G2Q678"/>
<organism evidence="4 5">
    <name type="scientific">Thermothelomyces thermophilus (strain ATCC 42464 / BCRC 31852 / DSM 1799)</name>
    <name type="common">Sporotrichum thermophile</name>
    <dbReference type="NCBI Taxonomy" id="573729"/>
    <lineage>
        <taxon>Eukaryota</taxon>
        <taxon>Fungi</taxon>
        <taxon>Dikarya</taxon>
        <taxon>Ascomycota</taxon>
        <taxon>Pezizomycotina</taxon>
        <taxon>Sordariomycetes</taxon>
        <taxon>Sordariomycetidae</taxon>
        <taxon>Sordariales</taxon>
        <taxon>Chaetomiaceae</taxon>
        <taxon>Thermothelomyces</taxon>
    </lineage>
</organism>
<dbReference type="Pfam" id="PF13600">
    <property type="entry name" value="DUF4140"/>
    <property type="match status" value="1"/>
</dbReference>
<keyword evidence="5" id="KW-1185">Reference proteome</keyword>
<feature type="region of interest" description="Disordered" evidence="1">
    <location>
        <begin position="419"/>
        <end position="454"/>
    </location>
</feature>
<feature type="region of interest" description="Disordered" evidence="1">
    <location>
        <begin position="207"/>
        <end position="245"/>
    </location>
</feature>
<dbReference type="RefSeq" id="XP_003660802.1">
    <property type="nucleotide sequence ID" value="XM_003660754.1"/>
</dbReference>
<gene>
    <name evidence="4" type="ORF">MYCTH_97470</name>
</gene>
<feature type="compositionally biased region" description="Pro residues" evidence="1">
    <location>
        <begin position="444"/>
        <end position="453"/>
    </location>
</feature>
<feature type="domain" description="DUF4139" evidence="2">
    <location>
        <begin position="306"/>
        <end position="814"/>
    </location>
</feature>
<feature type="region of interest" description="Disordered" evidence="1">
    <location>
        <begin position="84"/>
        <end position="110"/>
    </location>
</feature>
<feature type="region of interest" description="Disordered" evidence="1">
    <location>
        <begin position="754"/>
        <end position="777"/>
    </location>
</feature>
<feature type="compositionally biased region" description="Basic and acidic residues" evidence="1">
    <location>
        <begin position="233"/>
        <end position="245"/>
    </location>
</feature>
<dbReference type="EMBL" id="CP003002">
    <property type="protein sequence ID" value="AEO55557.1"/>
    <property type="molecule type" value="Genomic_DNA"/>
</dbReference>
<dbReference type="InterPro" id="IPR037291">
    <property type="entry name" value="DUF4139"/>
</dbReference>
<sequence length="823" mass="89743">MDGPHKQEFHVRNLLTRSVTLFPTQAQVVREIKDVVLKPGANEITVVGVTPTADENSIKVEGTGLATITDITVELLPNRDIFEEIYPDSDSEPDKNESEEEEEEDDSEDKVNAALEEVKDKLVALQDEQKRAKEIIASAESRLRILDSYCNSLNRKADIDIEARVETYRKERQKVFRDHMEGAVLDRDLTKSVSKLMREKARLEKLQAREEKKAAEEKAKAKRAREKRKAQQKRRDEEREREKDRIRRERRKFWPRVCYTVRISLDAGTNFTPSSSRRNSIASAADVELASDKSPKEGQATVTCDLTLSYVTSSAFWSPSYDLALSTTTNTATLSFDARLTNMTSETWTNSKVILSTSQANFSGLQDDVPSLVPWRLKLVGRGIGLSDGFDIVYSREERNQKEIWTSRQNAAVSQRPRTDLFGVGQGPLSKLRKEVRASSSVSAPPPPPPPDPSYDAYKARAVRFGMSADGPGASAFNSSNTGANNTVSAFGQVGANANNFPGGSLFGLQAPPAAPPAAPAPGAATVSRAPVLFAARRSPDRAATSAATQPEGYSEDTDGADNDDAGTMLEPAPELSFQDPSFEETGLTATYELPQAKTLKPSPTPSKQRIARVSFANVSFSRTVVAKYRPAAYLRARLRNTSKLTLLRGPMGLTLDGTFLGRSTLPRCSAGDSFTVALGVDPAIRVAYPKPDVTRSTTGVFSKGENNVYTRSVTLVNTRAAAGRPVDVTVLDQVPVSEDDKIRVEVLRPAGLAASGGKTGPVPTGVPGREGKEEQDWGKATASLKKAGEVQWDVSLNAGKSVKLVLQYEVAFPTGERVAQVF</sequence>
<feature type="compositionally biased region" description="Acidic residues" evidence="1">
    <location>
        <begin position="84"/>
        <end position="108"/>
    </location>
</feature>
<dbReference type="KEGG" id="mtm:MYCTH_97470"/>
<evidence type="ECO:0008006" key="6">
    <source>
        <dbReference type="Google" id="ProtNLM"/>
    </source>
</evidence>
<dbReference type="NCBIfam" id="TIGR02231">
    <property type="entry name" value="mucoidy inhibitor MuiA family protein"/>
    <property type="match status" value="1"/>
</dbReference>